<feature type="compositionally biased region" description="Polar residues" evidence="2">
    <location>
        <begin position="457"/>
        <end position="470"/>
    </location>
</feature>
<dbReference type="Proteomes" id="UP000000763">
    <property type="component" value="Chromosome 7"/>
</dbReference>
<dbReference type="PANTHER" id="PTHR47820:SF3">
    <property type="entry name" value="OS07G0499800 PROTEIN"/>
    <property type="match status" value="1"/>
</dbReference>
<feature type="region of interest" description="Disordered" evidence="2">
    <location>
        <begin position="1"/>
        <end position="150"/>
    </location>
</feature>
<feature type="compositionally biased region" description="Basic and acidic residues" evidence="2">
    <location>
        <begin position="108"/>
        <end position="117"/>
    </location>
</feature>
<keyword evidence="1" id="KW-0863">Zinc-finger</keyword>
<feature type="compositionally biased region" description="Low complexity" evidence="2">
    <location>
        <begin position="62"/>
        <end position="74"/>
    </location>
</feature>
<evidence type="ECO:0000256" key="1">
    <source>
        <dbReference type="PROSITE-ProRule" id="PRU00175"/>
    </source>
</evidence>
<protein>
    <recommendedName>
        <fullName evidence="3">RING-type domain-containing protein</fullName>
    </recommendedName>
</protein>
<sequence>MATSSVAAMPHDSTPWRDPSRASSRQPARGFFNILVPPPQSPRPRCPDHQHHHHHHHHHDAAGGAAAAAAAAAAEPTPRRRKQILDRWAAAAAAASATASAEAPAPQEQRRRARDAELSALASATRPVTARAAVFREPSPAPSDASSGAGAGCGGGAGCGAELPPAAPRASSLIQRWREIEAVGPATPRPCDLASDSDGGSPRGRVGCIVKKLSGTSSIPDDELDAANKEVAMSQSAPPSPAPMRAGVEPPTNIAGINGSRPTQLVVRTVRGRRAMEELVAMMAHCRRCELAAVADRHVVSRFSHKGRIQSPKDGAIWLFGRSCSQLALLIIVMCKSHYHVSFCRLYLCEHKYFLSLFVPYVASANIVMLFDTLQSMLRLRLLRQGFKVKDEVWTLPKPVRPRLPKHEHEAYTTSQCLTQAFLSKCIAGNQHKGGQVLAEKSTGSVERLVSSDGLGNEQNDGQNSNSENQCQEGCKNMVKLCTQNQEYSEPSSFVRYDEHSTVDDVSPSTISTLHELCTPSSRGDNLREEDNQSLNGSWEERALWISSLGWPAPVEAMSPDSWNQDEIGDIENHTQNEFNDRPWIDSPNSWRSLCVATQADSGALSGNADICNLLESKNVSKSLESDFSNKMNNMLLTILRKQRQQHMIDDFEGYYDERLYWRQNDEQQNADQRVSAQCSLAPVSHLHQQEGWQHSSFEHQHHENQNFLEMEVRVRSEMAQVHHEIYELRKLVESCIASQVKIQHSIKEEMCSALREAGLMPSQPDTPAKRGSCCICHQTQVDSLLYRCGHMCTCFNCADQLKSSNRSCPICQSPIEDVVRAHMNF</sequence>
<evidence type="ECO:0000259" key="3">
    <source>
        <dbReference type="PROSITE" id="PS50089"/>
    </source>
</evidence>
<dbReference type="AlphaFoldDB" id="Q69RQ6"/>
<keyword evidence="1" id="KW-0862">Zinc</keyword>
<feature type="region of interest" description="Disordered" evidence="2">
    <location>
        <begin position="451"/>
        <end position="470"/>
    </location>
</feature>
<dbReference type="Pfam" id="PF13920">
    <property type="entry name" value="zf-C3HC4_3"/>
    <property type="match status" value="1"/>
</dbReference>
<dbReference type="SUPFAM" id="SSF57850">
    <property type="entry name" value="RING/U-box"/>
    <property type="match status" value="1"/>
</dbReference>
<gene>
    <name evidence="4" type="primary">OSJNBb0055I24.117</name>
</gene>
<dbReference type="GO" id="GO:0008270">
    <property type="term" value="F:zinc ion binding"/>
    <property type="evidence" value="ECO:0007669"/>
    <property type="project" value="UniProtKB-KW"/>
</dbReference>
<evidence type="ECO:0000313" key="5">
    <source>
        <dbReference type="Proteomes" id="UP000000763"/>
    </source>
</evidence>
<reference evidence="5" key="1">
    <citation type="journal article" date="2005" name="Nature">
        <title>The map-based sequence of the rice genome.</title>
        <authorList>
            <consortium name="International rice genome sequencing project (IRGSP)"/>
            <person name="Matsumoto T."/>
            <person name="Wu J."/>
            <person name="Kanamori H."/>
            <person name="Katayose Y."/>
            <person name="Fujisawa M."/>
            <person name="Namiki N."/>
            <person name="Mizuno H."/>
            <person name="Yamamoto K."/>
            <person name="Antonio B.A."/>
            <person name="Baba T."/>
            <person name="Sakata K."/>
            <person name="Nagamura Y."/>
            <person name="Aoki H."/>
            <person name="Arikawa K."/>
            <person name="Arita K."/>
            <person name="Bito T."/>
            <person name="Chiden Y."/>
            <person name="Fujitsuka N."/>
            <person name="Fukunaka R."/>
            <person name="Hamada M."/>
            <person name="Harada C."/>
            <person name="Hayashi A."/>
            <person name="Hijishita S."/>
            <person name="Honda M."/>
            <person name="Hosokawa S."/>
            <person name="Ichikawa Y."/>
            <person name="Idonuma A."/>
            <person name="Iijima M."/>
            <person name="Ikeda M."/>
            <person name="Ikeno M."/>
            <person name="Ito K."/>
            <person name="Ito S."/>
            <person name="Ito T."/>
            <person name="Ito Y."/>
            <person name="Ito Y."/>
            <person name="Iwabuchi A."/>
            <person name="Kamiya K."/>
            <person name="Karasawa W."/>
            <person name="Kurita K."/>
            <person name="Katagiri S."/>
            <person name="Kikuta A."/>
            <person name="Kobayashi H."/>
            <person name="Kobayashi N."/>
            <person name="Machita K."/>
            <person name="Maehara T."/>
            <person name="Masukawa M."/>
            <person name="Mizubayashi T."/>
            <person name="Mukai Y."/>
            <person name="Nagasaki H."/>
            <person name="Nagata Y."/>
            <person name="Naito S."/>
            <person name="Nakashima M."/>
            <person name="Nakama Y."/>
            <person name="Nakamichi Y."/>
            <person name="Nakamura M."/>
            <person name="Meguro A."/>
            <person name="Negishi M."/>
            <person name="Ohta I."/>
            <person name="Ohta T."/>
            <person name="Okamoto M."/>
            <person name="Ono N."/>
            <person name="Saji S."/>
            <person name="Sakaguchi M."/>
            <person name="Sakai K."/>
            <person name="Shibata M."/>
            <person name="Shimokawa T."/>
            <person name="Song J."/>
            <person name="Takazaki Y."/>
            <person name="Terasawa K."/>
            <person name="Tsugane M."/>
            <person name="Tsuji K."/>
            <person name="Ueda S."/>
            <person name="Waki K."/>
            <person name="Yamagata H."/>
            <person name="Yamamoto M."/>
            <person name="Yamamoto S."/>
            <person name="Yamane H."/>
            <person name="Yoshiki S."/>
            <person name="Yoshihara R."/>
            <person name="Yukawa K."/>
            <person name="Zhong H."/>
            <person name="Yano M."/>
            <person name="Yuan Q."/>
            <person name="Ouyang S."/>
            <person name="Liu J."/>
            <person name="Jones K.M."/>
            <person name="Gansberger K."/>
            <person name="Moffat K."/>
            <person name="Hill J."/>
            <person name="Bera J."/>
            <person name="Fadrosh D."/>
            <person name="Jin S."/>
            <person name="Johri S."/>
            <person name="Kim M."/>
            <person name="Overton L."/>
            <person name="Reardon M."/>
            <person name="Tsitrin T."/>
            <person name="Vuong H."/>
            <person name="Weaver B."/>
            <person name="Ciecko A."/>
            <person name="Tallon L."/>
            <person name="Jackson J."/>
            <person name="Pai G."/>
            <person name="Aken S.V."/>
            <person name="Utterback T."/>
            <person name="Reidmuller S."/>
            <person name="Feldblyum T."/>
            <person name="Hsiao J."/>
            <person name="Zismann V."/>
            <person name="Iobst S."/>
            <person name="de Vazeille A.R."/>
            <person name="Buell C.R."/>
            <person name="Ying K."/>
            <person name="Li Y."/>
            <person name="Lu T."/>
            <person name="Huang Y."/>
            <person name="Zhao Q."/>
            <person name="Feng Q."/>
            <person name="Zhang L."/>
            <person name="Zhu J."/>
            <person name="Weng Q."/>
            <person name="Mu J."/>
            <person name="Lu Y."/>
            <person name="Fan D."/>
            <person name="Liu Y."/>
            <person name="Guan J."/>
            <person name="Zhang Y."/>
            <person name="Yu S."/>
            <person name="Liu X."/>
            <person name="Zhang Y."/>
            <person name="Hong G."/>
            <person name="Han B."/>
            <person name="Choisne N."/>
            <person name="Demange N."/>
            <person name="Orjeda G."/>
            <person name="Samain S."/>
            <person name="Cattolico L."/>
            <person name="Pelletier E."/>
            <person name="Couloux A."/>
            <person name="Segurens B."/>
            <person name="Wincker P."/>
            <person name="D'Hont A."/>
            <person name="Scarpelli C."/>
            <person name="Weissenbach J."/>
            <person name="Salanoubat M."/>
            <person name="Quetier F."/>
            <person name="Yu Y."/>
            <person name="Kim H.R."/>
            <person name="Rambo T."/>
            <person name="Currie J."/>
            <person name="Collura K."/>
            <person name="Luo M."/>
            <person name="Yang T."/>
            <person name="Ammiraju J.S.S."/>
            <person name="Engler F."/>
            <person name="Soderlund C."/>
            <person name="Wing R.A."/>
            <person name="Palmer L.E."/>
            <person name="de la Bastide M."/>
            <person name="Spiegel L."/>
            <person name="Nascimento L."/>
            <person name="Zutavern T."/>
            <person name="O'Shaughnessy A."/>
            <person name="Dike S."/>
            <person name="Dedhia N."/>
            <person name="Preston R."/>
            <person name="Balija V."/>
            <person name="McCombie W.R."/>
            <person name="Chow T."/>
            <person name="Chen H."/>
            <person name="Chung M."/>
            <person name="Chen C."/>
            <person name="Shaw J."/>
            <person name="Wu H."/>
            <person name="Hsiao K."/>
            <person name="Chao Y."/>
            <person name="Chu M."/>
            <person name="Cheng C."/>
            <person name="Hour A."/>
            <person name="Lee P."/>
            <person name="Lin S."/>
            <person name="Lin Y."/>
            <person name="Liou J."/>
            <person name="Liu S."/>
            <person name="Hsing Y."/>
            <person name="Raghuvanshi S."/>
            <person name="Mohanty A."/>
            <person name="Bharti A.K."/>
            <person name="Gaur A."/>
            <person name="Gupta V."/>
            <person name="Kumar D."/>
            <person name="Ravi V."/>
            <person name="Vij S."/>
            <person name="Kapur A."/>
            <person name="Khurana P."/>
            <person name="Khurana P."/>
            <person name="Khurana J.P."/>
            <person name="Tyagi A.K."/>
            <person name="Gaikwad K."/>
            <person name="Singh A."/>
            <person name="Dalal V."/>
            <person name="Srivastava S."/>
            <person name="Dixit A."/>
            <person name="Pal A.K."/>
            <person name="Ghazi I.A."/>
            <person name="Yadav M."/>
            <person name="Pandit A."/>
            <person name="Bhargava A."/>
            <person name="Sureshbabu K."/>
            <person name="Batra K."/>
            <person name="Sharma T.R."/>
            <person name="Mohapatra T."/>
            <person name="Singh N.K."/>
            <person name="Messing J."/>
            <person name="Nelson A.B."/>
            <person name="Fuks G."/>
            <person name="Kavchok S."/>
            <person name="Keizer G."/>
            <person name="Linton E."/>
            <person name="Llaca V."/>
            <person name="Song R."/>
            <person name="Tanyolac B."/>
            <person name="Young S."/>
            <person name="Ho-Il K."/>
            <person name="Hahn J.H."/>
            <person name="Sangsakoo G."/>
            <person name="Vanavichit A."/>
            <person name="de Mattos Luiz.A.T."/>
            <person name="Zimmer P.D."/>
            <person name="Malone G."/>
            <person name="Dellagostin O."/>
            <person name="de Oliveira A.C."/>
            <person name="Bevan M."/>
            <person name="Bancroft I."/>
            <person name="Minx P."/>
            <person name="Cordum H."/>
            <person name="Wilson R."/>
            <person name="Cheng Z."/>
            <person name="Jin W."/>
            <person name="Jiang J."/>
            <person name="Leong S.A."/>
            <person name="Iwama H."/>
            <person name="Gojobori T."/>
            <person name="Itoh T."/>
            <person name="Niimura Y."/>
            <person name="Fujii Y."/>
            <person name="Habara T."/>
            <person name="Sakai H."/>
            <person name="Sato Y."/>
            <person name="Wilson G."/>
            <person name="Kumar K."/>
            <person name="McCouch S."/>
            <person name="Juretic N."/>
            <person name="Hoen D."/>
            <person name="Wright S."/>
            <person name="Bruskiewich R."/>
            <person name="Bureau T."/>
            <person name="Miyao A."/>
            <person name="Hirochika H."/>
            <person name="Nishikawa T."/>
            <person name="Kadowaki K."/>
            <person name="Sugiura M."/>
            <person name="Burr B."/>
            <person name="Sasaki T."/>
        </authorList>
    </citation>
    <scope>NUCLEOTIDE SEQUENCE [LARGE SCALE GENOMIC DNA]</scope>
    <source>
        <strain evidence="5">cv. Nipponbare</strain>
    </source>
</reference>
<keyword evidence="1" id="KW-0479">Metal-binding</keyword>
<feature type="region of interest" description="Disordered" evidence="2">
    <location>
        <begin position="233"/>
        <end position="259"/>
    </location>
</feature>
<dbReference type="CDD" id="cd16647">
    <property type="entry name" value="mRING-HC-C3HC5_NEU1"/>
    <property type="match status" value="1"/>
</dbReference>
<feature type="compositionally biased region" description="Basic residues" evidence="2">
    <location>
        <begin position="50"/>
        <end position="59"/>
    </location>
</feature>
<dbReference type="FunFam" id="3.30.40.10:FF:000542">
    <property type="entry name" value="RING/U-box superfamily protein"/>
    <property type="match status" value="1"/>
</dbReference>
<evidence type="ECO:0000313" key="4">
    <source>
        <dbReference type="EMBL" id="BAD31049.1"/>
    </source>
</evidence>
<accession>Q69RQ6</accession>
<feature type="compositionally biased region" description="Low complexity" evidence="2">
    <location>
        <begin position="89"/>
        <end position="107"/>
    </location>
</feature>
<reference evidence="5" key="2">
    <citation type="journal article" date="2008" name="Nucleic Acids Res.">
        <title>The rice annotation project database (RAP-DB): 2008 update.</title>
        <authorList>
            <consortium name="The rice annotation project (RAP)"/>
        </authorList>
    </citation>
    <scope>GENOME REANNOTATION</scope>
    <source>
        <strain evidence="5">cv. Nipponbare</strain>
    </source>
</reference>
<feature type="domain" description="RING-type" evidence="3">
    <location>
        <begin position="774"/>
        <end position="813"/>
    </location>
</feature>
<organism evidence="4 5">
    <name type="scientific">Oryza sativa subsp. japonica</name>
    <name type="common">Rice</name>
    <dbReference type="NCBI Taxonomy" id="39947"/>
    <lineage>
        <taxon>Eukaryota</taxon>
        <taxon>Viridiplantae</taxon>
        <taxon>Streptophyta</taxon>
        <taxon>Embryophyta</taxon>
        <taxon>Tracheophyta</taxon>
        <taxon>Spermatophyta</taxon>
        <taxon>Magnoliopsida</taxon>
        <taxon>Liliopsida</taxon>
        <taxon>Poales</taxon>
        <taxon>Poaceae</taxon>
        <taxon>BOP clade</taxon>
        <taxon>Oryzoideae</taxon>
        <taxon>Oryzeae</taxon>
        <taxon>Oryzinae</taxon>
        <taxon>Oryza</taxon>
        <taxon>Oryza sativa</taxon>
    </lineage>
</organism>
<proteinExistence type="predicted"/>
<name>Q69RQ6_ORYSJ</name>
<evidence type="ECO:0000256" key="2">
    <source>
        <dbReference type="SAM" id="MobiDB-lite"/>
    </source>
</evidence>
<dbReference type="InterPro" id="IPR013083">
    <property type="entry name" value="Znf_RING/FYVE/PHD"/>
</dbReference>
<dbReference type="PROSITE" id="PS50089">
    <property type="entry name" value="ZF_RING_2"/>
    <property type="match status" value="1"/>
</dbReference>
<dbReference type="Gene3D" id="3.30.40.10">
    <property type="entry name" value="Zinc/RING finger domain, C3HC4 (zinc finger)"/>
    <property type="match status" value="1"/>
</dbReference>
<dbReference type="EMBL" id="AP005177">
    <property type="protein sequence ID" value="BAD31049.1"/>
    <property type="molecule type" value="Genomic_DNA"/>
</dbReference>
<dbReference type="InterPro" id="IPR001841">
    <property type="entry name" value="Znf_RING"/>
</dbReference>
<dbReference type="PANTHER" id="PTHR47820">
    <property type="entry name" value="BNAC05G24000D PROTEIN"/>
    <property type="match status" value="1"/>
</dbReference>